<feature type="chain" id="PRO_5027103148" evidence="1">
    <location>
        <begin position="23"/>
        <end position="365"/>
    </location>
</feature>
<dbReference type="RefSeq" id="WP_151166420.1">
    <property type="nucleotide sequence ID" value="NZ_WACR01000002.1"/>
</dbReference>
<dbReference type="EMBL" id="WACR01000002">
    <property type="protein sequence ID" value="KAB1065596.1"/>
    <property type="molecule type" value="Genomic_DNA"/>
</dbReference>
<keyword evidence="3" id="KW-0378">Hydrolase</keyword>
<evidence type="ECO:0000256" key="1">
    <source>
        <dbReference type="SAM" id="SignalP"/>
    </source>
</evidence>
<proteinExistence type="predicted"/>
<organism evidence="3 4">
    <name type="scientific">Salibacter halophilus</name>
    <dbReference type="NCBI Taxonomy" id="1803916"/>
    <lineage>
        <taxon>Bacteria</taxon>
        <taxon>Pseudomonadati</taxon>
        <taxon>Bacteroidota</taxon>
        <taxon>Flavobacteriia</taxon>
        <taxon>Flavobacteriales</taxon>
        <taxon>Salibacteraceae</taxon>
        <taxon>Salibacter</taxon>
    </lineage>
</organism>
<dbReference type="Proteomes" id="UP000435357">
    <property type="component" value="Unassembled WGS sequence"/>
</dbReference>
<name>A0A6N6M950_9FLAO</name>
<sequence>MRFLWTILFAFAFTLCFGQNQKATDTTDAWLTVNNFDDSYRGENEIRIGFWNLENLFHPSDDSLKNDDSFTPSGNNHFNWYKYNEKLKNLSKVVTAVGGWEPIEIMGFCEVENKQVVEDLIYNTPLKETNYEIIHVESPDNRGIDVALIYNRDKIKIDTFKAITVDFLEPDSRPTRDILHVEALFRKKKIHIFINHWPSRYGGHLVTVPKRNRAADILRTHVDSIFRSEPNANIAILGDFNDHPNDESMLEHLRAKTDTANLPDTALYNMMWPKMGSEGTHKYQGHWGILDQIVISGNLLHGTNGFKTSPKNAVIFKAPFLLEEDRTHLGKKLNRTYIGMRYNGGYSDHLPILLDLQFLEKQAVK</sequence>
<dbReference type="Gene3D" id="3.60.10.10">
    <property type="entry name" value="Endonuclease/exonuclease/phosphatase"/>
    <property type="match status" value="1"/>
</dbReference>
<dbReference type="OrthoDB" id="9802724at2"/>
<dbReference type="InterPro" id="IPR005135">
    <property type="entry name" value="Endo/exonuclease/phosphatase"/>
</dbReference>
<keyword evidence="1" id="KW-0732">Signal</keyword>
<dbReference type="InterPro" id="IPR036691">
    <property type="entry name" value="Endo/exonu/phosph_ase_sf"/>
</dbReference>
<dbReference type="SUPFAM" id="SSF56219">
    <property type="entry name" value="DNase I-like"/>
    <property type="match status" value="1"/>
</dbReference>
<comment type="caution">
    <text evidence="3">The sequence shown here is derived from an EMBL/GenBank/DDBJ whole genome shotgun (WGS) entry which is preliminary data.</text>
</comment>
<reference evidence="3 4" key="1">
    <citation type="submission" date="2019-09" db="EMBL/GenBank/DDBJ databases">
        <title>Genomes of Cryomorphaceae.</title>
        <authorList>
            <person name="Bowman J.P."/>
        </authorList>
    </citation>
    <scope>NUCLEOTIDE SEQUENCE [LARGE SCALE GENOMIC DNA]</scope>
    <source>
        <strain evidence="3 4">KCTC 52047</strain>
    </source>
</reference>
<feature type="domain" description="Endonuclease/exonuclease/phosphatase" evidence="2">
    <location>
        <begin position="48"/>
        <end position="356"/>
    </location>
</feature>
<accession>A0A6N6M950</accession>
<protein>
    <submittedName>
        <fullName evidence="3">Endonuclease</fullName>
    </submittedName>
</protein>
<evidence type="ECO:0000259" key="2">
    <source>
        <dbReference type="Pfam" id="PF19580"/>
    </source>
</evidence>
<keyword evidence="4" id="KW-1185">Reference proteome</keyword>
<evidence type="ECO:0000313" key="3">
    <source>
        <dbReference type="EMBL" id="KAB1065596.1"/>
    </source>
</evidence>
<dbReference type="Pfam" id="PF19580">
    <property type="entry name" value="Exo_endo_phos_3"/>
    <property type="match status" value="1"/>
</dbReference>
<gene>
    <name evidence="3" type="ORF">F3059_02780</name>
</gene>
<keyword evidence="3" id="KW-0540">Nuclease</keyword>
<feature type="signal peptide" evidence="1">
    <location>
        <begin position="1"/>
        <end position="22"/>
    </location>
</feature>
<keyword evidence="3" id="KW-0255">Endonuclease</keyword>
<dbReference type="AlphaFoldDB" id="A0A6N6M950"/>
<dbReference type="PANTHER" id="PTHR42834">
    <property type="entry name" value="ENDONUCLEASE/EXONUCLEASE/PHOSPHATASE FAMILY PROTEIN (AFU_ORTHOLOGUE AFUA_3G09210)"/>
    <property type="match status" value="1"/>
</dbReference>
<dbReference type="GO" id="GO:0004519">
    <property type="term" value="F:endonuclease activity"/>
    <property type="evidence" value="ECO:0007669"/>
    <property type="project" value="UniProtKB-KW"/>
</dbReference>
<dbReference type="PANTHER" id="PTHR42834:SF1">
    <property type="entry name" value="ENDONUCLEASE_EXONUCLEASE_PHOSPHATASE FAMILY PROTEIN (AFU_ORTHOLOGUE AFUA_3G09210)"/>
    <property type="match status" value="1"/>
</dbReference>
<evidence type="ECO:0000313" key="4">
    <source>
        <dbReference type="Proteomes" id="UP000435357"/>
    </source>
</evidence>